<protein>
    <recommendedName>
        <fullName evidence="3">BACON domain-containing protein</fullName>
    </recommendedName>
</protein>
<gene>
    <name evidence="1" type="ORF">AWU82_29835</name>
</gene>
<organism evidence="1 2">
    <name type="scientific">Pseudomonas glycinae</name>
    <dbReference type="NCBI Taxonomy" id="1785145"/>
    <lineage>
        <taxon>Bacteria</taxon>
        <taxon>Pseudomonadati</taxon>
        <taxon>Pseudomonadota</taxon>
        <taxon>Gammaproteobacteria</taxon>
        <taxon>Pseudomonadales</taxon>
        <taxon>Pseudomonadaceae</taxon>
        <taxon>Pseudomonas</taxon>
    </lineage>
</organism>
<accession>A0ABM6QI26</accession>
<evidence type="ECO:0008006" key="3">
    <source>
        <dbReference type="Google" id="ProtNLM"/>
    </source>
</evidence>
<dbReference type="EMBL" id="CP014205">
    <property type="protein sequence ID" value="AUG97615.1"/>
    <property type="molecule type" value="Genomic_DNA"/>
</dbReference>
<reference evidence="1" key="1">
    <citation type="submission" date="2017-12" db="EMBL/GenBank/DDBJ databases">
        <title>Pseudomonas sp. MS586 complete sequence.</title>
        <authorList>
            <person name="Lu S."/>
            <person name="Deng P."/>
        </authorList>
    </citation>
    <scope>NUCLEOTIDE SEQUENCE</scope>
    <source>
        <strain evidence="1">MS586</strain>
    </source>
</reference>
<name>A0ABM6QI26_9PSED</name>
<dbReference type="Proteomes" id="UP000075187">
    <property type="component" value="Chromosome"/>
</dbReference>
<keyword evidence="2" id="KW-1185">Reference proteome</keyword>
<evidence type="ECO:0000313" key="2">
    <source>
        <dbReference type="Proteomes" id="UP000075187"/>
    </source>
</evidence>
<proteinExistence type="predicted"/>
<sequence length="94" mass="9983">MTSCQFQTQGIQSGVNWPTGDAPAAQVDVAKTGVTLSREFTGKQRVIVKNQADEAWVKISVGSGTSGRSNERMLLKLSSIRTLSNASLGTGTIR</sequence>
<evidence type="ECO:0000313" key="1">
    <source>
        <dbReference type="EMBL" id="AUG97615.1"/>
    </source>
</evidence>